<gene>
    <name evidence="1" type="ORF">NPIL_4031</name>
</gene>
<keyword evidence="2" id="KW-1185">Reference proteome</keyword>
<proteinExistence type="predicted"/>
<name>A0A8X6U3N7_NEPPI</name>
<evidence type="ECO:0000313" key="1">
    <source>
        <dbReference type="EMBL" id="GFT77244.1"/>
    </source>
</evidence>
<sequence length="105" mass="12100">HRKRPTNLPRSNKPPFVTRIHGRSLLRRIELATRFIFFSPNSFFFFHTAPKRLLTSFRKRSTSPLVARKSFSTPSPTYSHLRRAIPADLSFPSSSSHVNSFEATV</sequence>
<dbReference type="EMBL" id="BMAW01071259">
    <property type="protein sequence ID" value="GFT77244.1"/>
    <property type="molecule type" value="Genomic_DNA"/>
</dbReference>
<protein>
    <submittedName>
        <fullName evidence="1">Uncharacterized protein</fullName>
    </submittedName>
</protein>
<accession>A0A8X6U3N7</accession>
<organism evidence="1 2">
    <name type="scientific">Nephila pilipes</name>
    <name type="common">Giant wood spider</name>
    <name type="synonym">Nephila maculata</name>
    <dbReference type="NCBI Taxonomy" id="299642"/>
    <lineage>
        <taxon>Eukaryota</taxon>
        <taxon>Metazoa</taxon>
        <taxon>Ecdysozoa</taxon>
        <taxon>Arthropoda</taxon>
        <taxon>Chelicerata</taxon>
        <taxon>Arachnida</taxon>
        <taxon>Araneae</taxon>
        <taxon>Araneomorphae</taxon>
        <taxon>Entelegynae</taxon>
        <taxon>Araneoidea</taxon>
        <taxon>Nephilidae</taxon>
        <taxon>Nephila</taxon>
    </lineage>
</organism>
<evidence type="ECO:0000313" key="2">
    <source>
        <dbReference type="Proteomes" id="UP000887013"/>
    </source>
</evidence>
<reference evidence="1" key="1">
    <citation type="submission" date="2020-08" db="EMBL/GenBank/DDBJ databases">
        <title>Multicomponent nature underlies the extraordinary mechanical properties of spider dragline silk.</title>
        <authorList>
            <person name="Kono N."/>
            <person name="Nakamura H."/>
            <person name="Mori M."/>
            <person name="Yoshida Y."/>
            <person name="Ohtoshi R."/>
            <person name="Malay A.D."/>
            <person name="Moran D.A.P."/>
            <person name="Tomita M."/>
            <person name="Numata K."/>
            <person name="Arakawa K."/>
        </authorList>
    </citation>
    <scope>NUCLEOTIDE SEQUENCE</scope>
</reference>
<dbReference type="AlphaFoldDB" id="A0A8X6U3N7"/>
<feature type="non-terminal residue" evidence="1">
    <location>
        <position position="1"/>
    </location>
</feature>
<comment type="caution">
    <text evidence="1">The sequence shown here is derived from an EMBL/GenBank/DDBJ whole genome shotgun (WGS) entry which is preliminary data.</text>
</comment>
<dbReference type="Proteomes" id="UP000887013">
    <property type="component" value="Unassembled WGS sequence"/>
</dbReference>